<gene>
    <name evidence="2" type="ORF">BaRGS_00027642</name>
</gene>
<accession>A0ABD0K168</accession>
<dbReference type="Proteomes" id="UP001519460">
    <property type="component" value="Unassembled WGS sequence"/>
</dbReference>
<feature type="non-terminal residue" evidence="2">
    <location>
        <position position="1"/>
    </location>
</feature>
<feature type="region of interest" description="Disordered" evidence="1">
    <location>
        <begin position="1"/>
        <end position="40"/>
    </location>
</feature>
<evidence type="ECO:0000313" key="3">
    <source>
        <dbReference type="Proteomes" id="UP001519460"/>
    </source>
</evidence>
<evidence type="ECO:0000313" key="2">
    <source>
        <dbReference type="EMBL" id="KAK7481102.1"/>
    </source>
</evidence>
<feature type="region of interest" description="Disordered" evidence="1">
    <location>
        <begin position="67"/>
        <end position="87"/>
    </location>
</feature>
<dbReference type="EMBL" id="JACVVK020000267">
    <property type="protein sequence ID" value="KAK7481102.1"/>
    <property type="molecule type" value="Genomic_DNA"/>
</dbReference>
<evidence type="ECO:0000256" key="1">
    <source>
        <dbReference type="SAM" id="MobiDB-lite"/>
    </source>
</evidence>
<organism evidence="2 3">
    <name type="scientific">Batillaria attramentaria</name>
    <dbReference type="NCBI Taxonomy" id="370345"/>
    <lineage>
        <taxon>Eukaryota</taxon>
        <taxon>Metazoa</taxon>
        <taxon>Spiralia</taxon>
        <taxon>Lophotrochozoa</taxon>
        <taxon>Mollusca</taxon>
        <taxon>Gastropoda</taxon>
        <taxon>Caenogastropoda</taxon>
        <taxon>Sorbeoconcha</taxon>
        <taxon>Cerithioidea</taxon>
        <taxon>Batillariidae</taxon>
        <taxon>Batillaria</taxon>
    </lineage>
</organism>
<protein>
    <submittedName>
        <fullName evidence="2">Uncharacterized protein</fullName>
    </submittedName>
</protein>
<comment type="caution">
    <text evidence="2">The sequence shown here is derived from an EMBL/GenBank/DDBJ whole genome shotgun (WGS) entry which is preliminary data.</text>
</comment>
<name>A0ABD0K168_9CAEN</name>
<reference evidence="2 3" key="1">
    <citation type="journal article" date="2023" name="Sci. Data">
        <title>Genome assembly of the Korean intertidal mud-creeper Batillaria attramentaria.</title>
        <authorList>
            <person name="Patra A.K."/>
            <person name="Ho P.T."/>
            <person name="Jun S."/>
            <person name="Lee S.J."/>
            <person name="Kim Y."/>
            <person name="Won Y.J."/>
        </authorList>
    </citation>
    <scope>NUCLEOTIDE SEQUENCE [LARGE SCALE GENOMIC DNA]</scope>
    <source>
        <strain evidence="2">Wonlab-2016</strain>
    </source>
</reference>
<feature type="compositionally biased region" description="Polar residues" evidence="1">
    <location>
        <begin position="73"/>
        <end position="82"/>
    </location>
</feature>
<keyword evidence="3" id="KW-1185">Reference proteome</keyword>
<dbReference type="AlphaFoldDB" id="A0ABD0K168"/>
<feature type="compositionally biased region" description="Polar residues" evidence="1">
    <location>
        <begin position="193"/>
        <end position="205"/>
    </location>
</feature>
<proteinExistence type="predicted"/>
<sequence length="254" mass="27199">NRSPGQVATTPSDLRSAPSYKWQPDSLSSKGPSPCSPAWPQHRHICPTRSGPTPYICAACDPRCSRGHRATDGASQQRNSIHSPPIGVGDGKVRHSGAMLNGTPFLRPHVPVLARGHAGAAGRGQRGREGFPDGVCWRLIGKAPWAQVHLDTNTDPSGSKQLAKFGLALTRTTLGIPLSVRTNVGRHEAPEAQETSTPTASNNQGRFRHQAQSKLEKSKSGSRLQQGVGFTLTMSEYRRDMVAGHGNTAVAELR</sequence>
<feature type="region of interest" description="Disordered" evidence="1">
    <location>
        <begin position="186"/>
        <end position="227"/>
    </location>
</feature>
<feature type="compositionally biased region" description="Polar residues" evidence="1">
    <location>
        <begin position="1"/>
        <end position="13"/>
    </location>
</feature>